<keyword evidence="1" id="KW-0813">Transport</keyword>
<dbReference type="GO" id="GO:0005524">
    <property type="term" value="F:ATP binding"/>
    <property type="evidence" value="ECO:0007669"/>
    <property type="project" value="UniProtKB-KW"/>
</dbReference>
<evidence type="ECO:0000259" key="4">
    <source>
        <dbReference type="PROSITE" id="PS50893"/>
    </source>
</evidence>
<gene>
    <name evidence="5" type="ORF">ACFQ4Y_14520</name>
</gene>
<name>A0ABW4CDC5_9BACL</name>
<evidence type="ECO:0000313" key="5">
    <source>
        <dbReference type="EMBL" id="MFD1428119.1"/>
    </source>
</evidence>
<keyword evidence="2" id="KW-0547">Nucleotide-binding</keyword>
<dbReference type="Gene3D" id="3.40.50.300">
    <property type="entry name" value="P-loop containing nucleotide triphosphate hydrolases"/>
    <property type="match status" value="1"/>
</dbReference>
<dbReference type="RefSeq" id="WP_380166829.1">
    <property type="nucleotide sequence ID" value="NZ_JBHTNU010000018.1"/>
</dbReference>
<evidence type="ECO:0000256" key="2">
    <source>
        <dbReference type="ARBA" id="ARBA00022741"/>
    </source>
</evidence>
<protein>
    <submittedName>
        <fullName evidence="5">ABC transporter ATP-binding protein</fullName>
    </submittedName>
</protein>
<dbReference type="PANTHER" id="PTHR42939:SF1">
    <property type="entry name" value="ABC TRANSPORTER ATP-BINDING PROTEIN ALBC-RELATED"/>
    <property type="match status" value="1"/>
</dbReference>
<dbReference type="InterPro" id="IPR051782">
    <property type="entry name" value="ABC_Transporter_VariousFunc"/>
</dbReference>
<organism evidence="5 6">
    <name type="scientific">Kroppenstedtia sanguinis</name>
    <dbReference type="NCBI Taxonomy" id="1380684"/>
    <lineage>
        <taxon>Bacteria</taxon>
        <taxon>Bacillati</taxon>
        <taxon>Bacillota</taxon>
        <taxon>Bacilli</taxon>
        <taxon>Bacillales</taxon>
        <taxon>Thermoactinomycetaceae</taxon>
        <taxon>Kroppenstedtia</taxon>
    </lineage>
</organism>
<accession>A0ABW4CDC5</accession>
<dbReference type="EMBL" id="JBHTNU010000018">
    <property type="protein sequence ID" value="MFD1428119.1"/>
    <property type="molecule type" value="Genomic_DNA"/>
</dbReference>
<keyword evidence="3 5" id="KW-0067">ATP-binding</keyword>
<dbReference type="SUPFAM" id="SSF52540">
    <property type="entry name" value="P-loop containing nucleoside triphosphate hydrolases"/>
    <property type="match status" value="1"/>
</dbReference>
<dbReference type="InterPro" id="IPR003593">
    <property type="entry name" value="AAA+_ATPase"/>
</dbReference>
<evidence type="ECO:0000256" key="1">
    <source>
        <dbReference type="ARBA" id="ARBA00022448"/>
    </source>
</evidence>
<feature type="domain" description="ABC transporter" evidence="4">
    <location>
        <begin position="2"/>
        <end position="234"/>
    </location>
</feature>
<comment type="caution">
    <text evidence="5">The sequence shown here is derived from an EMBL/GenBank/DDBJ whole genome shotgun (WGS) entry which is preliminary data.</text>
</comment>
<dbReference type="CDD" id="cd03230">
    <property type="entry name" value="ABC_DR_subfamily_A"/>
    <property type="match status" value="1"/>
</dbReference>
<dbReference type="PANTHER" id="PTHR42939">
    <property type="entry name" value="ABC TRANSPORTER ATP-BINDING PROTEIN ALBC-RELATED"/>
    <property type="match status" value="1"/>
</dbReference>
<evidence type="ECO:0000313" key="6">
    <source>
        <dbReference type="Proteomes" id="UP001597282"/>
    </source>
</evidence>
<proteinExistence type="predicted"/>
<dbReference type="SMART" id="SM00382">
    <property type="entry name" value="AAA"/>
    <property type="match status" value="1"/>
</dbReference>
<sequence length="245" mass="27162">MIWFGNVSKTYGKSGRAAVENLQLTVERGEIFGFLGPNGAGKTTTIKMVTGILEPDAGEIEVDGISIIDHPVQAKKRIGYVPDSADPYPRLTGLEYLTFMADIHQVGADIRKNRIPEWVERLGMESAIGNLIDSYSRGMKQKISLIASMIHQPPVWILDEPMVGLDPRSSAILKEEMRRHSDRGNTVFFSTHVLEVAERLCDRLAILQEGRLVATGELEQLRQGTGGNVTDEQTLENLFLELTAE</sequence>
<dbReference type="Proteomes" id="UP001597282">
    <property type="component" value="Unassembled WGS sequence"/>
</dbReference>
<keyword evidence="6" id="KW-1185">Reference proteome</keyword>
<reference evidence="6" key="1">
    <citation type="journal article" date="2019" name="Int. J. Syst. Evol. Microbiol.">
        <title>The Global Catalogue of Microorganisms (GCM) 10K type strain sequencing project: providing services to taxonomists for standard genome sequencing and annotation.</title>
        <authorList>
            <consortium name="The Broad Institute Genomics Platform"/>
            <consortium name="The Broad Institute Genome Sequencing Center for Infectious Disease"/>
            <person name="Wu L."/>
            <person name="Ma J."/>
        </authorList>
    </citation>
    <scope>NUCLEOTIDE SEQUENCE [LARGE SCALE GENOMIC DNA]</scope>
    <source>
        <strain evidence="6">S1</strain>
    </source>
</reference>
<dbReference type="Pfam" id="PF00005">
    <property type="entry name" value="ABC_tran"/>
    <property type="match status" value="1"/>
</dbReference>
<evidence type="ECO:0000256" key="3">
    <source>
        <dbReference type="ARBA" id="ARBA00022840"/>
    </source>
</evidence>
<dbReference type="InterPro" id="IPR027417">
    <property type="entry name" value="P-loop_NTPase"/>
</dbReference>
<dbReference type="PROSITE" id="PS50893">
    <property type="entry name" value="ABC_TRANSPORTER_2"/>
    <property type="match status" value="1"/>
</dbReference>
<dbReference type="InterPro" id="IPR003439">
    <property type="entry name" value="ABC_transporter-like_ATP-bd"/>
</dbReference>